<organism evidence="1 2">
    <name type="scientific">Rhamnusium bicolor</name>
    <dbReference type="NCBI Taxonomy" id="1586634"/>
    <lineage>
        <taxon>Eukaryota</taxon>
        <taxon>Metazoa</taxon>
        <taxon>Ecdysozoa</taxon>
        <taxon>Arthropoda</taxon>
        <taxon>Hexapoda</taxon>
        <taxon>Insecta</taxon>
        <taxon>Pterygota</taxon>
        <taxon>Neoptera</taxon>
        <taxon>Endopterygota</taxon>
        <taxon>Coleoptera</taxon>
        <taxon>Polyphaga</taxon>
        <taxon>Cucujiformia</taxon>
        <taxon>Chrysomeloidea</taxon>
        <taxon>Cerambycidae</taxon>
        <taxon>Lepturinae</taxon>
        <taxon>Rhagiini</taxon>
        <taxon>Rhamnusium</taxon>
    </lineage>
</organism>
<accession>A0AAV8XBZ9</accession>
<dbReference type="PANTHER" id="PTHR33480">
    <property type="entry name" value="SET DOMAIN-CONTAINING PROTEIN-RELATED"/>
    <property type="match status" value="1"/>
</dbReference>
<comment type="caution">
    <text evidence="1">The sequence shown here is derived from an EMBL/GenBank/DDBJ whole genome shotgun (WGS) entry which is preliminary data.</text>
</comment>
<protein>
    <submittedName>
        <fullName evidence="1">Uncharacterized protein</fullName>
    </submittedName>
</protein>
<dbReference type="PANTHER" id="PTHR33480:SF1">
    <property type="entry name" value="TYR RECOMBINASE DOMAIN-CONTAINING PROTEIN"/>
    <property type="match status" value="1"/>
</dbReference>
<name>A0AAV8XBZ9_9CUCU</name>
<proteinExistence type="predicted"/>
<dbReference type="EMBL" id="JANEYF010003565">
    <property type="protein sequence ID" value="KAJ8935520.1"/>
    <property type="molecule type" value="Genomic_DNA"/>
</dbReference>
<evidence type="ECO:0000313" key="1">
    <source>
        <dbReference type="EMBL" id="KAJ8935520.1"/>
    </source>
</evidence>
<gene>
    <name evidence="1" type="ORF">NQ314_012754</name>
</gene>
<dbReference type="AlphaFoldDB" id="A0AAV8XBZ9"/>
<sequence>MADFCYFCETKVHNFSRHLRRCHPCEAEVQNIFSLNSKDPVRRQLLASVRKKGNFIVNFGECIKPMKKTMVPERNHLPCTNCLGFYSAKFLWRHRKKCLGKNSTNPQSDSQTLLLGKNNINSRVREEVFPRMRADLISLEAKKGQTYLCFCGEIPDNSSGKTFCKCRVQKNEGTCSNFN</sequence>
<keyword evidence="2" id="KW-1185">Reference proteome</keyword>
<evidence type="ECO:0000313" key="2">
    <source>
        <dbReference type="Proteomes" id="UP001162156"/>
    </source>
</evidence>
<dbReference type="Proteomes" id="UP001162156">
    <property type="component" value="Unassembled WGS sequence"/>
</dbReference>
<reference evidence="1" key="1">
    <citation type="journal article" date="2023" name="Insect Mol. Biol.">
        <title>Genome sequencing provides insights into the evolution of gene families encoding plant cell wall-degrading enzymes in longhorned beetles.</title>
        <authorList>
            <person name="Shin N.R."/>
            <person name="Okamura Y."/>
            <person name="Kirsch R."/>
            <person name="Pauchet Y."/>
        </authorList>
    </citation>
    <scope>NUCLEOTIDE SEQUENCE</scope>
    <source>
        <strain evidence="1">RBIC_L_NR</strain>
    </source>
</reference>